<dbReference type="OrthoDB" id="9986486at2"/>
<gene>
    <name evidence="1" type="ORF">NCTC12722_01399</name>
    <name evidence="2" type="ORF">NCTC12722_04120</name>
</gene>
<evidence type="ECO:0000313" key="1">
    <source>
        <dbReference type="EMBL" id="SUU84212.1"/>
    </source>
</evidence>
<dbReference type="EMBL" id="UIGB01000001">
    <property type="protein sequence ID" value="SUU84212.1"/>
    <property type="molecule type" value="Genomic_DNA"/>
</dbReference>
<sequence length="81" mass="9180">MTAAVIHMPVVPRRSLGDPAWREQYERECAARAGAMLAPPPRTRPLLVIRNAVVDRRQSVRDQFKEHLCVLRDAFDELDGG</sequence>
<evidence type="ECO:0000313" key="2">
    <source>
        <dbReference type="EMBL" id="SUW28226.1"/>
    </source>
</evidence>
<dbReference type="RefSeq" id="WP_002719069.1">
    <property type="nucleotide sequence ID" value="NZ_UFSI01000001.1"/>
</dbReference>
<dbReference type="AlphaFoldDB" id="A0A381AYL5"/>
<accession>A0A381AYL5</accession>
<dbReference type="Proteomes" id="UP000254343">
    <property type="component" value="Unassembled WGS sequence"/>
</dbReference>
<reference evidence="2 3" key="1">
    <citation type="submission" date="2018-06" db="EMBL/GenBank/DDBJ databases">
        <authorList>
            <consortium name="Pathogen Informatics"/>
            <person name="Doyle S."/>
        </authorList>
    </citation>
    <scope>NUCLEOTIDE SEQUENCE [LARGE SCALE GENOMIC DNA]</scope>
    <source>
        <strain evidence="2 3">NCTC12722</strain>
    </source>
</reference>
<protein>
    <submittedName>
        <fullName evidence="2">Uncharacterized protein</fullName>
    </submittedName>
</protein>
<dbReference type="EMBL" id="UIGB01000003">
    <property type="protein sequence ID" value="SUW28226.1"/>
    <property type="molecule type" value="Genomic_DNA"/>
</dbReference>
<evidence type="ECO:0000313" key="3">
    <source>
        <dbReference type="Proteomes" id="UP000254343"/>
    </source>
</evidence>
<proteinExistence type="predicted"/>
<organism evidence="2 3">
    <name type="scientific">Afipia felis</name>
    <name type="common">Cat scratch disease bacillus</name>
    <dbReference type="NCBI Taxonomy" id="1035"/>
    <lineage>
        <taxon>Bacteria</taxon>
        <taxon>Pseudomonadati</taxon>
        <taxon>Pseudomonadota</taxon>
        <taxon>Alphaproteobacteria</taxon>
        <taxon>Hyphomicrobiales</taxon>
        <taxon>Nitrobacteraceae</taxon>
        <taxon>Afipia</taxon>
    </lineage>
</organism>
<name>A0A381AYL5_AFIFE</name>